<dbReference type="SUPFAM" id="SSF52540">
    <property type="entry name" value="P-loop containing nucleoside triphosphate hydrolases"/>
    <property type="match status" value="1"/>
</dbReference>
<dbReference type="EMBL" id="JBHSIU010000028">
    <property type="protein sequence ID" value="MFC5000881.1"/>
    <property type="molecule type" value="Genomic_DNA"/>
</dbReference>
<dbReference type="NCBIfam" id="TIGR02680">
    <property type="entry name" value="TIGR02680 family protein"/>
    <property type="match status" value="1"/>
</dbReference>
<keyword evidence="1" id="KW-0175">Coiled coil</keyword>
<gene>
    <name evidence="3" type="ORF">ACFPIJ_23955</name>
</gene>
<dbReference type="InterPro" id="IPR013496">
    <property type="entry name" value="CHP02680"/>
</dbReference>
<accession>A0ABV9VWV0</accession>
<sequence length="1348" mass="145650">MTRFQLHRAGICNVWQYGEQVFQFEDGRLLLRGKNGAGKSKALELLLPFLLDGDVKRLDATGAGKTTFRWLMSEGATGVNRQGFLWLELRRQAEDGTAEDGTWRHLTLGAVVRWSAATTEARLQYFITPLRVGVDVALVVDGQPLPLDRLRERLGDGAVIAGAREYRARVGRELFGVNDAGRYQNLVHLLYRLRRPTIGDRIEAGQLATELGEALPPLDDDVLDTVAHNLDDLETVREDLGRLERTHGALTDLMTGYRGYLQGELRARVGAVQQALQELRDRRRQAGQRERAVSAAIDDERAAEDTAAELEHAGREARAELTAVRDSAAYRAVRDLAQRRQAVQALHAAAQATASRAAAEQRNLANLVARFNDESTRIATASARLREDHGRLRDVAGEAGLDVGHLGAAPALRYTTVTGPQLRAVDAAAAEQDLHAHRDQSRQAEAAVAARRRAVADLQDLIGKANRAAEHAARAAGDAELLDGQLGTANDRLADRTAALQAAADAYAADVHRWTEDPAITAAGIDAAPVLLADTPESVREAAETAVAPIRADAEHRRDTLLHDRARAADHLAAVRREHQEWAAKTDPEPPRTRFAPAGGDRAGRPFYQLVDFADGLDDARRASIEAALEASGLLDGRVTTDGGIVAPGTGEVLLRPGPPVPHPLLGAALVPVPGADEVTALLAAIAFSDGPSDGVGSWIGTDGSWRLGVAHGTWRKPAAEYVGATNRAALRARRLAELQTQIDEGAATVARLDQDLAAVAALRRDLDRLLGALPDAAGLGTAQARRDEAESAVTALTAQVADARRRARDLTAQAAEHRRKVTAAADAHLLPAAPEDLTRVDGRLRRLADDLPRHRRDADGLVALLHRYTSQLDDINSAQERVAEAAEAAAATATEHAEAAAELAVLQESLHADAAGVMAREAAAEARLRDAELRLPTLRSRAQQARDQRIRAENARDEARDRLAGQEQIALQAGTALPRIITLPGVAAALDLGEDIAVPPDVAETPRERITRLDGLATTLAGALGPQRTDLGENALHLRYIDVRGRLAGGYDLIWEDRDGVKVVEIADDIGQHPVAHATARLGAELDLKRTAVADRERQAFERFLLGELGDALTRQILAAEALVNGMNATLAQVRTSHGLGARLVWALRADADADTRAAVGLLKTPLALRTRDQNDRLREVLARRVDDARRSDPSAGYAVHLRAALDYRQWFTFTVKVTDQANPDRERTLSARTAMSQGEQRVVSYLVLFAAAAAHFSSVGDAHPTAPRLILLDDAFAKVDEPTHGRLLGLLVELDLDAILTSERLWGCFPEVPSLGIYECLRDPAQPGVATLHFRWDGRRRTVLPA</sequence>
<evidence type="ECO:0000256" key="2">
    <source>
        <dbReference type="SAM" id="MobiDB-lite"/>
    </source>
</evidence>
<dbReference type="Proteomes" id="UP001595912">
    <property type="component" value="Unassembled WGS sequence"/>
</dbReference>
<reference evidence="4" key="1">
    <citation type="journal article" date="2019" name="Int. J. Syst. Evol. Microbiol.">
        <title>The Global Catalogue of Microorganisms (GCM) 10K type strain sequencing project: providing services to taxonomists for standard genome sequencing and annotation.</title>
        <authorList>
            <consortium name="The Broad Institute Genomics Platform"/>
            <consortium name="The Broad Institute Genome Sequencing Center for Infectious Disease"/>
            <person name="Wu L."/>
            <person name="Ma J."/>
        </authorList>
    </citation>
    <scope>NUCLEOTIDE SEQUENCE [LARGE SCALE GENOMIC DNA]</scope>
    <source>
        <strain evidence="4">CGMCC 4.7152</strain>
    </source>
</reference>
<dbReference type="RefSeq" id="WP_380117410.1">
    <property type="nucleotide sequence ID" value="NZ_JBHSIU010000028.1"/>
</dbReference>
<dbReference type="Pfam" id="PF13558">
    <property type="entry name" value="SbcC_Walker_B"/>
    <property type="match status" value="1"/>
</dbReference>
<comment type="caution">
    <text evidence="3">The sequence shown here is derived from an EMBL/GenBank/DDBJ whole genome shotgun (WGS) entry which is preliminary data.</text>
</comment>
<proteinExistence type="predicted"/>
<feature type="compositionally biased region" description="Basic and acidic residues" evidence="2">
    <location>
        <begin position="581"/>
        <end position="592"/>
    </location>
</feature>
<keyword evidence="4" id="KW-1185">Reference proteome</keyword>
<name>A0ABV9VWV0_9ACTN</name>
<feature type="region of interest" description="Disordered" evidence="2">
    <location>
        <begin position="581"/>
        <end position="600"/>
    </location>
</feature>
<dbReference type="InterPro" id="IPR027417">
    <property type="entry name" value="P-loop_NTPase"/>
</dbReference>
<dbReference type="PANTHER" id="PTHR45615:SF66">
    <property type="entry name" value="CARD DOMAIN-CONTAINING PROTEIN"/>
    <property type="match status" value="1"/>
</dbReference>
<evidence type="ECO:0000256" key="1">
    <source>
        <dbReference type="SAM" id="Coils"/>
    </source>
</evidence>
<protein>
    <submittedName>
        <fullName evidence="3">TIGR02680 family protein</fullName>
    </submittedName>
</protein>
<organism evidence="3 4">
    <name type="scientific">Dactylosporangium cerinum</name>
    <dbReference type="NCBI Taxonomy" id="1434730"/>
    <lineage>
        <taxon>Bacteria</taxon>
        <taxon>Bacillati</taxon>
        <taxon>Actinomycetota</taxon>
        <taxon>Actinomycetes</taxon>
        <taxon>Micromonosporales</taxon>
        <taxon>Micromonosporaceae</taxon>
        <taxon>Dactylosporangium</taxon>
    </lineage>
</organism>
<dbReference type="PANTHER" id="PTHR45615">
    <property type="entry name" value="MYOSIN HEAVY CHAIN, NON-MUSCLE"/>
    <property type="match status" value="1"/>
</dbReference>
<feature type="coiled-coil region" evidence="1">
    <location>
        <begin position="929"/>
        <end position="970"/>
    </location>
</feature>
<evidence type="ECO:0000313" key="4">
    <source>
        <dbReference type="Proteomes" id="UP001595912"/>
    </source>
</evidence>
<evidence type="ECO:0000313" key="3">
    <source>
        <dbReference type="EMBL" id="MFC5000881.1"/>
    </source>
</evidence>
<feature type="coiled-coil region" evidence="1">
    <location>
        <begin position="780"/>
        <end position="821"/>
    </location>
</feature>